<feature type="compositionally biased region" description="Polar residues" evidence="3">
    <location>
        <begin position="365"/>
        <end position="377"/>
    </location>
</feature>
<gene>
    <name evidence="6" type="ORF">N7E60_13980</name>
</gene>
<comment type="catalytic activity">
    <reaction evidence="2">
        <text>2 GTP = 3',3'-c-di-GMP + 2 diphosphate</text>
        <dbReference type="Rhea" id="RHEA:24898"/>
        <dbReference type="ChEBI" id="CHEBI:33019"/>
        <dbReference type="ChEBI" id="CHEBI:37565"/>
        <dbReference type="ChEBI" id="CHEBI:58805"/>
        <dbReference type="EC" id="2.7.7.65"/>
    </reaction>
</comment>
<keyword evidence="4" id="KW-0812">Transmembrane</keyword>
<dbReference type="PANTHER" id="PTHR45138">
    <property type="entry name" value="REGULATORY COMPONENTS OF SENSORY TRANSDUCTION SYSTEM"/>
    <property type="match status" value="1"/>
</dbReference>
<sequence>MLSSLNPILSIGLTRQNQLMRHQIRMTNLLGLICVLGTLIFSALYWFAFQSLIAAWHNLLYAGLYVGVWGIMAAGRWSIARYWLFGVFFAQQFVMSYWVLDANSQNELLLLVVPTVVVLVFEPTERFARYGLALGAIALMFAAQVLPAPTPLVYLSSLHAQTLYLSVVLVFVALSVVLMDFYLFDLYAINRQARQQIQRDALTQTWSASYFYQCVAQHGRTTSDNPLAVLCINLDGFQSLNWRYGRDTGDQLLQFTAQLLTRHLPHDAIISRTHADQFLVMLAGQACLAAPHWAAQCRQAIAETPFTFSGGACALTVSIGLVQQMEGKIYAIPLIDQATRAMTDAKFAGGNQIVCHPSNAPDFATPSSIDSEPNCRNTSRDNP</sequence>
<dbReference type="InterPro" id="IPR050469">
    <property type="entry name" value="Diguanylate_Cyclase"/>
</dbReference>
<keyword evidence="7" id="KW-1185">Reference proteome</keyword>
<dbReference type="PROSITE" id="PS50887">
    <property type="entry name" value="GGDEF"/>
    <property type="match status" value="1"/>
</dbReference>
<dbReference type="CDD" id="cd01949">
    <property type="entry name" value="GGDEF"/>
    <property type="match status" value="1"/>
</dbReference>
<organism evidence="6 7">
    <name type="scientific">Salinivibrio proteolyticus</name>
    <dbReference type="NCBI Taxonomy" id="334715"/>
    <lineage>
        <taxon>Bacteria</taxon>
        <taxon>Pseudomonadati</taxon>
        <taxon>Pseudomonadota</taxon>
        <taxon>Gammaproteobacteria</taxon>
        <taxon>Vibrionales</taxon>
        <taxon>Vibrionaceae</taxon>
        <taxon>Salinivibrio</taxon>
    </lineage>
</organism>
<dbReference type="Gene3D" id="3.30.70.270">
    <property type="match status" value="1"/>
</dbReference>
<keyword evidence="4" id="KW-0472">Membrane</keyword>
<protein>
    <recommendedName>
        <fullName evidence="1">diguanylate cyclase</fullName>
        <ecNumber evidence="1">2.7.7.65</ecNumber>
    </recommendedName>
</protein>
<evidence type="ECO:0000256" key="4">
    <source>
        <dbReference type="SAM" id="Phobius"/>
    </source>
</evidence>
<evidence type="ECO:0000256" key="1">
    <source>
        <dbReference type="ARBA" id="ARBA00012528"/>
    </source>
</evidence>
<keyword evidence="4" id="KW-1133">Transmembrane helix</keyword>
<evidence type="ECO:0000256" key="2">
    <source>
        <dbReference type="ARBA" id="ARBA00034247"/>
    </source>
</evidence>
<dbReference type="RefSeq" id="WP_269597789.1">
    <property type="nucleotide sequence ID" value="NZ_CP114584.1"/>
</dbReference>
<dbReference type="NCBIfam" id="TIGR00254">
    <property type="entry name" value="GGDEF"/>
    <property type="match status" value="1"/>
</dbReference>
<dbReference type="PANTHER" id="PTHR45138:SF9">
    <property type="entry name" value="DIGUANYLATE CYCLASE DGCM-RELATED"/>
    <property type="match status" value="1"/>
</dbReference>
<accession>A0ABY7LBY7</accession>
<dbReference type="EMBL" id="CP114584">
    <property type="protein sequence ID" value="WBA14748.1"/>
    <property type="molecule type" value="Genomic_DNA"/>
</dbReference>
<dbReference type="SMART" id="SM00267">
    <property type="entry name" value="GGDEF"/>
    <property type="match status" value="1"/>
</dbReference>
<name>A0ABY7LBY7_9GAMM</name>
<feature type="region of interest" description="Disordered" evidence="3">
    <location>
        <begin position="364"/>
        <end position="383"/>
    </location>
</feature>
<feature type="transmembrane region" description="Helical" evidence="4">
    <location>
        <begin position="54"/>
        <end position="75"/>
    </location>
</feature>
<dbReference type="SUPFAM" id="SSF55073">
    <property type="entry name" value="Nucleotide cyclase"/>
    <property type="match status" value="1"/>
</dbReference>
<evidence type="ECO:0000259" key="5">
    <source>
        <dbReference type="PROSITE" id="PS50887"/>
    </source>
</evidence>
<dbReference type="Pfam" id="PF00990">
    <property type="entry name" value="GGDEF"/>
    <property type="match status" value="1"/>
</dbReference>
<feature type="transmembrane region" description="Helical" evidence="4">
    <location>
        <begin position="130"/>
        <end position="150"/>
    </location>
</feature>
<feature type="transmembrane region" description="Helical" evidence="4">
    <location>
        <begin position="82"/>
        <end position="100"/>
    </location>
</feature>
<dbReference type="InterPro" id="IPR000160">
    <property type="entry name" value="GGDEF_dom"/>
</dbReference>
<dbReference type="InterPro" id="IPR043128">
    <property type="entry name" value="Rev_trsase/Diguanyl_cyclase"/>
</dbReference>
<feature type="transmembrane region" description="Helical" evidence="4">
    <location>
        <begin position="162"/>
        <end position="184"/>
    </location>
</feature>
<evidence type="ECO:0000313" key="7">
    <source>
        <dbReference type="Proteomes" id="UP001164676"/>
    </source>
</evidence>
<feature type="domain" description="GGDEF" evidence="5">
    <location>
        <begin position="225"/>
        <end position="358"/>
    </location>
</feature>
<reference evidence="6" key="1">
    <citation type="submission" date="2022-09" db="EMBL/GenBank/DDBJ databases">
        <authorList>
            <person name="Li Z.-J."/>
        </authorList>
    </citation>
    <scope>NUCLEOTIDE SEQUENCE</scope>
    <source>
        <strain evidence="6">TGB10</strain>
    </source>
</reference>
<feature type="transmembrane region" description="Helical" evidence="4">
    <location>
        <begin position="106"/>
        <end position="123"/>
    </location>
</feature>
<feature type="transmembrane region" description="Helical" evidence="4">
    <location>
        <begin position="29"/>
        <end position="48"/>
    </location>
</feature>
<dbReference type="Proteomes" id="UP001164676">
    <property type="component" value="Chromosome"/>
</dbReference>
<dbReference type="EC" id="2.7.7.65" evidence="1"/>
<proteinExistence type="predicted"/>
<dbReference type="InterPro" id="IPR029787">
    <property type="entry name" value="Nucleotide_cyclase"/>
</dbReference>
<evidence type="ECO:0000313" key="6">
    <source>
        <dbReference type="EMBL" id="WBA14748.1"/>
    </source>
</evidence>
<evidence type="ECO:0000256" key="3">
    <source>
        <dbReference type="SAM" id="MobiDB-lite"/>
    </source>
</evidence>